<feature type="compositionally biased region" description="Pro residues" evidence="2">
    <location>
        <begin position="1236"/>
        <end position="1249"/>
    </location>
</feature>
<feature type="compositionally biased region" description="Basic and acidic residues" evidence="2">
    <location>
        <begin position="538"/>
        <end position="549"/>
    </location>
</feature>
<feature type="compositionally biased region" description="Low complexity" evidence="2">
    <location>
        <begin position="1426"/>
        <end position="1448"/>
    </location>
</feature>
<feature type="compositionally biased region" description="Basic and acidic residues" evidence="2">
    <location>
        <begin position="499"/>
        <end position="518"/>
    </location>
</feature>
<feature type="compositionally biased region" description="Basic and acidic residues" evidence="2">
    <location>
        <begin position="145"/>
        <end position="196"/>
    </location>
</feature>
<gene>
    <name evidence="3" type="ORF">Acy02nite_04760</name>
</gene>
<dbReference type="InterPro" id="IPR011990">
    <property type="entry name" value="TPR-like_helical_dom_sf"/>
</dbReference>
<feature type="compositionally biased region" description="Polar residues" evidence="2">
    <location>
        <begin position="976"/>
        <end position="985"/>
    </location>
</feature>
<feature type="compositionally biased region" description="Basic and acidic residues" evidence="2">
    <location>
        <begin position="205"/>
        <end position="286"/>
    </location>
</feature>
<feature type="compositionally biased region" description="Basic and acidic residues" evidence="2">
    <location>
        <begin position="368"/>
        <end position="397"/>
    </location>
</feature>
<feature type="compositionally biased region" description="Low complexity" evidence="2">
    <location>
        <begin position="1250"/>
        <end position="1287"/>
    </location>
</feature>
<reference evidence="3" key="1">
    <citation type="submission" date="2021-01" db="EMBL/GenBank/DDBJ databases">
        <title>Whole genome shotgun sequence of Actinoplanes cyaneus NBRC 14990.</title>
        <authorList>
            <person name="Komaki H."/>
            <person name="Tamura T."/>
        </authorList>
    </citation>
    <scope>NUCLEOTIDE SEQUENCE</scope>
    <source>
        <strain evidence="3">NBRC 14990</strain>
    </source>
</reference>
<feature type="compositionally biased region" description="Polar residues" evidence="2">
    <location>
        <begin position="671"/>
        <end position="680"/>
    </location>
</feature>
<organism evidence="3 4">
    <name type="scientific">Actinoplanes cyaneus</name>
    <dbReference type="NCBI Taxonomy" id="52696"/>
    <lineage>
        <taxon>Bacteria</taxon>
        <taxon>Bacillati</taxon>
        <taxon>Actinomycetota</taxon>
        <taxon>Actinomycetes</taxon>
        <taxon>Micromonosporales</taxon>
        <taxon>Micromonosporaceae</taxon>
        <taxon>Actinoplanes</taxon>
    </lineage>
</organism>
<feature type="compositionally biased region" description="Basic and acidic residues" evidence="2">
    <location>
        <begin position="1468"/>
        <end position="1478"/>
    </location>
</feature>
<evidence type="ECO:0000313" key="3">
    <source>
        <dbReference type="EMBL" id="GID62595.1"/>
    </source>
</evidence>
<dbReference type="PROSITE" id="PS50005">
    <property type="entry name" value="TPR"/>
    <property type="match status" value="1"/>
</dbReference>
<evidence type="ECO:0008006" key="5">
    <source>
        <dbReference type="Google" id="ProtNLM"/>
    </source>
</evidence>
<dbReference type="InterPro" id="IPR019734">
    <property type="entry name" value="TPR_rpt"/>
</dbReference>
<proteinExistence type="predicted"/>
<keyword evidence="4" id="KW-1185">Reference proteome</keyword>
<feature type="region of interest" description="Disordered" evidence="2">
    <location>
        <begin position="32"/>
        <end position="1482"/>
    </location>
</feature>
<feature type="compositionally biased region" description="Pro residues" evidence="2">
    <location>
        <begin position="928"/>
        <end position="952"/>
    </location>
</feature>
<feature type="compositionally biased region" description="Low complexity" evidence="2">
    <location>
        <begin position="1079"/>
        <end position="1091"/>
    </location>
</feature>
<comment type="caution">
    <text evidence="3">The sequence shown here is derived from an EMBL/GenBank/DDBJ whole genome shotgun (WGS) entry which is preliminary data.</text>
</comment>
<feature type="compositionally biased region" description="Basic and acidic residues" evidence="2">
    <location>
        <begin position="1452"/>
        <end position="1461"/>
    </location>
</feature>
<feature type="compositionally biased region" description="Low complexity" evidence="2">
    <location>
        <begin position="1211"/>
        <end position="1235"/>
    </location>
</feature>
<feature type="compositionally biased region" description="Polar residues" evidence="2">
    <location>
        <begin position="688"/>
        <end position="707"/>
    </location>
</feature>
<dbReference type="RefSeq" id="WP_203738064.1">
    <property type="nucleotide sequence ID" value="NZ_BOMH01000002.1"/>
</dbReference>
<feature type="compositionally biased region" description="Low complexity" evidence="2">
    <location>
        <begin position="1404"/>
        <end position="1419"/>
    </location>
</feature>
<dbReference type="Gene3D" id="1.25.40.10">
    <property type="entry name" value="Tetratricopeptide repeat domain"/>
    <property type="match status" value="1"/>
</dbReference>
<evidence type="ECO:0000256" key="2">
    <source>
        <dbReference type="SAM" id="MobiDB-lite"/>
    </source>
</evidence>
<dbReference type="Proteomes" id="UP000619479">
    <property type="component" value="Unassembled WGS sequence"/>
</dbReference>
<keyword evidence="1" id="KW-0802">TPR repeat</keyword>
<feature type="compositionally biased region" description="Low complexity" evidence="2">
    <location>
        <begin position="588"/>
        <end position="607"/>
    </location>
</feature>
<feature type="compositionally biased region" description="Low complexity" evidence="2">
    <location>
        <begin position="1139"/>
        <end position="1154"/>
    </location>
</feature>
<feature type="repeat" description="TPR" evidence="1">
    <location>
        <begin position="1607"/>
        <end position="1640"/>
    </location>
</feature>
<feature type="region of interest" description="Disordered" evidence="2">
    <location>
        <begin position="1671"/>
        <end position="1708"/>
    </location>
</feature>
<feature type="compositionally biased region" description="Low complexity" evidence="2">
    <location>
        <begin position="708"/>
        <end position="730"/>
    </location>
</feature>
<name>A0A919IAP3_9ACTN</name>
<evidence type="ECO:0000256" key="1">
    <source>
        <dbReference type="PROSITE-ProRule" id="PRU00339"/>
    </source>
</evidence>
<dbReference type="EMBL" id="BOMH01000002">
    <property type="protein sequence ID" value="GID62595.1"/>
    <property type="molecule type" value="Genomic_DNA"/>
</dbReference>
<protein>
    <recommendedName>
        <fullName evidence="5">Tetratricopeptide repeat protein</fullName>
    </recommendedName>
</protein>
<accession>A0A919IAP3</accession>
<feature type="compositionally biased region" description="Basic and acidic residues" evidence="2">
    <location>
        <begin position="333"/>
        <end position="362"/>
    </location>
</feature>
<dbReference type="SMART" id="SM00028">
    <property type="entry name" value="TPR"/>
    <property type="match status" value="3"/>
</dbReference>
<sequence>MSFEDDEYWDEEYNEYSFMPKYAVAQERHFEKRTAPDPVIPTRRPAEGDKPAARRSGRNGEKPAVAFDDKRPSWLDDPNFVPIDTSVDNLSGNYFDDVDFNRPELGMDFDKPDFPIVDPAALQNPERQRRRPQPDGRPAGRYGARRHDDLTDDRGRARDDRRDDSRGRHPAERRDERWADDRRDPRRETDRRDGAGPRRQPAEAGPERRLPDTGLERRLPDGGPDRRLPDSSPDRRPLDGGPDRRLPDSGPDRRWSEDERGRPGERRGGSADRPAARRDYVDERDSQPWQEDDFGPIRPPGGRRPRREDEEPRRGPTGRPERPAAAGRATVPGDDRYDGRGRPQDVEAAHGNGHLRDDDLLRGSDLVRGSERVRDDELIRADELVRGTGRARDEDLVRGTGRALNDELVRGTGLPRDEDLVRGGRGHGDADRESVDRDGYGRDDLAAGRARVRDDESARRQGWDDEPVDLQAREWDKAPANADWTGGERTPEGWAADEQSAHRDDRSRSRDDHDEHPVVLDGEYYETPDEPATPGSPGDDKPRVLRRADPPVQPKVVSRATPPPTPRVIKNAPPVTPRVVAAPPPAAPARVVGPAGPQIPAAAAATSAPPPGSAPGTAEVSLDPRTAMAPHGESAPPPAPSAPSTAANRPVSGTPQSPGAPQLPIGHQATGVPQSPSGQHSPVGPQSPVGQHSQVGPQSPVGQHSQVGPQAPAGQQSAGFAQAAGPQQTPNAPQAHEPGPSQAAGIPQEPGPWQSGPPQAVPQQRTGRSPRTAHVFLADGDGPWAIVPDDVPPMPPHPTGRTASPARGPVPVDARAPMPLDARGPIPVDARGPMPVDARGPMPVDPRGPIPADSRGPIPVDARGPVPVDGRGPTAVGRPTVPAPGAGQTPVQPGVPRTGQPVMPPPGLIAPQAVTPRPVVPQTATPPGRVPPQPAAPPPGLVAPQPAAPPPGLIASQPAVQPGAPVPGNPPGNTWDPRQTPQGRPNSLAEHQESALPRRPRGDTVRPVSPAAQWAPGPGDARPVSAPTAQWDQGRPAPAPLWDQGQPAAPDATRPVSSPAAQWGQGQPPTPDTARPVSAPAGPWGPAAGRPVSPAGQWTHAQPGNGQAGHAQPAHTQPGQHRIAPPHAPAETSQAAQLQPGQAVGPVVQQSGAGHRPAGEASTGHPGAAHAPVSPGGFLAGDGPTGELPQVAQPEDDGWGPRAGQRPVSPAPGQAPAATAPTTPAQPAPAQTAPAPTMPGQPAQPPTAPATPGQPAQAQTAATAPTTPGQPAQTATAPAFPGQTAQPVTAPASPAQPAPGKTWLPAPRPGGTPVPEAQAPAISDGPSPGSASPADGAVSAVPVPAQRHPVDEPSAGPDAEPVPYMDPDGTLHNLKPIARLAVSGPDQEPRRYSDPAFGSGWFVAKTPAPDEAPKTAPEAAPEEGPEAAATETTEGTTPEAAGGKTAATDEPGSDRTAEGKTGKQSAPEPRKQPEELGKHLPLSAADLDAIRWRLDGGTLREVVDDRDALRELGERLDGPLADEADNIVKAGLLSVRAEVYRLLGELGMAAAASRLALAHAESAKDEQSMVIAQAELAHVLRLRGDWREADRLFQRAVDSDVSTAVRSVVHENAGRSAFDQGRHMEALDHFARAIRLGASDDSDLVERVGVCLEAVYIHVLRDGWGPYPRRPEEILAPLSGRNADEPAGEQSGALDETTAEQRVVTKRE</sequence>
<evidence type="ECO:0000313" key="4">
    <source>
        <dbReference type="Proteomes" id="UP000619479"/>
    </source>
</evidence>
<dbReference type="SUPFAM" id="SSF48452">
    <property type="entry name" value="TPR-like"/>
    <property type="match status" value="1"/>
</dbReference>
<feature type="compositionally biased region" description="Low complexity" evidence="2">
    <location>
        <begin position="1319"/>
        <end position="1345"/>
    </location>
</feature>
<feature type="compositionally biased region" description="Basic and acidic residues" evidence="2">
    <location>
        <begin position="404"/>
        <end position="463"/>
    </location>
</feature>
<feature type="compositionally biased region" description="Polar residues" evidence="2">
    <location>
        <begin position="1055"/>
        <end position="1067"/>
    </location>
</feature>
<feature type="compositionally biased region" description="Basic and acidic residues" evidence="2">
    <location>
        <begin position="306"/>
        <end position="322"/>
    </location>
</feature>